<evidence type="ECO:0000313" key="1">
    <source>
        <dbReference type="EMBL" id="WAC02874.1"/>
    </source>
</evidence>
<dbReference type="KEGG" id="lnu:N7U66_04380"/>
<name>A0A9E8MXW1_9FLAO</name>
<dbReference type="Proteomes" id="UP001164705">
    <property type="component" value="Chromosome"/>
</dbReference>
<reference evidence="1" key="1">
    <citation type="submission" date="2022-11" db="EMBL/GenBank/DDBJ databases">
        <title>Lacinutrix neustonica HL-RS19T sp. nov., isolated from the surface microlayer sample of brackish Lake Shihwa.</title>
        <authorList>
            <person name="Choi J.Y."/>
            <person name="Hwang C.Y."/>
        </authorList>
    </citation>
    <scope>NUCLEOTIDE SEQUENCE</scope>
    <source>
        <strain evidence="1">HL-RS19</strain>
    </source>
</reference>
<dbReference type="RefSeq" id="WP_267677475.1">
    <property type="nucleotide sequence ID" value="NZ_CP113088.1"/>
</dbReference>
<gene>
    <name evidence="1" type="ORF">N7U66_04380</name>
</gene>
<dbReference type="AlphaFoldDB" id="A0A9E8MXW1"/>
<evidence type="ECO:0000313" key="2">
    <source>
        <dbReference type="Proteomes" id="UP001164705"/>
    </source>
</evidence>
<protein>
    <submittedName>
        <fullName evidence="1">Uncharacterized protein</fullName>
    </submittedName>
</protein>
<dbReference type="EMBL" id="CP113088">
    <property type="protein sequence ID" value="WAC02874.1"/>
    <property type="molecule type" value="Genomic_DNA"/>
</dbReference>
<proteinExistence type="predicted"/>
<organism evidence="1 2">
    <name type="scientific">Lacinutrix neustonica</name>
    <dbReference type="NCBI Taxonomy" id="2980107"/>
    <lineage>
        <taxon>Bacteria</taxon>
        <taxon>Pseudomonadati</taxon>
        <taxon>Bacteroidota</taxon>
        <taxon>Flavobacteriia</taxon>
        <taxon>Flavobacteriales</taxon>
        <taxon>Flavobacteriaceae</taxon>
        <taxon>Lacinutrix</taxon>
    </lineage>
</organism>
<accession>A0A9E8MXW1</accession>
<sequence>MFAADTFETNGSYNVTTITVIDGNNAGTTTNVLSNVSGSGNYVTDGNIMSVDGSFFDVSMNGSNTSGQGEAQEVAYTISENGQTLTFNQNETQTQIANGIEVISDIVSSSVWVRTVAQSSCDIAINNTAIAVAAYNNNPTSANLCNAYSAALQNEILVCGDANGMIQATIDGLGNCTTGTTSPFAMTFKINGMQYNLNNPFGNNESSTTNIFSAYPFSEYILLQSRNGLLGNIEIDLWIKRTDLIAGTTFQVNQDTMETTTHIDLIDNNNTMDETTVSGSITIDFVDPVNKIVRGTFEFNCAEYRDTNTNKPKRYGRNL</sequence>
<keyword evidence="2" id="KW-1185">Reference proteome</keyword>